<keyword evidence="3" id="KW-1185">Reference proteome</keyword>
<feature type="region of interest" description="Disordered" evidence="1">
    <location>
        <begin position="242"/>
        <end position="265"/>
    </location>
</feature>
<dbReference type="EMBL" id="GL446499">
    <property type="protein sequence ID" value="EFN87687.1"/>
    <property type="molecule type" value="Genomic_DNA"/>
</dbReference>
<reference evidence="2 3" key="1">
    <citation type="journal article" date="2010" name="Science">
        <title>Genomic comparison of the ants Camponotus floridanus and Harpegnathos saltator.</title>
        <authorList>
            <person name="Bonasio R."/>
            <person name="Zhang G."/>
            <person name="Ye C."/>
            <person name="Mutti N.S."/>
            <person name="Fang X."/>
            <person name="Qin N."/>
            <person name="Donahue G."/>
            <person name="Yang P."/>
            <person name="Li Q."/>
            <person name="Li C."/>
            <person name="Zhang P."/>
            <person name="Huang Z."/>
            <person name="Berger S.L."/>
            <person name="Reinberg D."/>
            <person name="Wang J."/>
            <person name="Liebig J."/>
        </authorList>
    </citation>
    <scope>NUCLEOTIDE SEQUENCE [LARGE SCALE GENOMIC DNA]</scope>
    <source>
        <strain evidence="2 3">R22 G/1</strain>
    </source>
</reference>
<name>E2B9D6_HARSA</name>
<organism evidence="3">
    <name type="scientific">Harpegnathos saltator</name>
    <name type="common">Jerdon's jumping ant</name>
    <dbReference type="NCBI Taxonomy" id="610380"/>
    <lineage>
        <taxon>Eukaryota</taxon>
        <taxon>Metazoa</taxon>
        <taxon>Ecdysozoa</taxon>
        <taxon>Arthropoda</taxon>
        <taxon>Hexapoda</taxon>
        <taxon>Insecta</taxon>
        <taxon>Pterygota</taxon>
        <taxon>Neoptera</taxon>
        <taxon>Endopterygota</taxon>
        <taxon>Hymenoptera</taxon>
        <taxon>Apocrita</taxon>
        <taxon>Aculeata</taxon>
        <taxon>Formicoidea</taxon>
        <taxon>Formicidae</taxon>
        <taxon>Ponerinae</taxon>
        <taxon>Ponerini</taxon>
        <taxon>Harpegnathos</taxon>
    </lineage>
</organism>
<feature type="compositionally biased region" description="Polar residues" evidence="1">
    <location>
        <begin position="244"/>
        <end position="253"/>
    </location>
</feature>
<dbReference type="Proteomes" id="UP000008237">
    <property type="component" value="Unassembled WGS sequence"/>
</dbReference>
<accession>E2B9D6</accession>
<evidence type="ECO:0000313" key="2">
    <source>
        <dbReference type="EMBL" id="EFN87687.1"/>
    </source>
</evidence>
<evidence type="ECO:0000313" key="3">
    <source>
        <dbReference type="Proteomes" id="UP000008237"/>
    </source>
</evidence>
<proteinExistence type="predicted"/>
<protein>
    <submittedName>
        <fullName evidence="2">Uncharacterized protein</fullName>
    </submittedName>
</protein>
<sequence>MAEHSDLFRVLHKRYSTSREQHHSTSFYMKRLAVNRHPCSIERGLAANAISSICTPTSIPASTCSGLTPRYKVFVTVCKMAVRNERRPVVPAAKMIERMNGAPSIPPGRDDELPPPPPPPPVVAAVFSQGNIHAVVSLALELSSSVFGIPERRRMRHLAYTDDMSGAYRLSYQSFLHDESGDRVVMGASARKSPANYKAKWQNNKPGKQEWQESLACVCKVNEWQRLVEYQHYTHFGLHPYSRRAQNQPSSQPGYILRPNREPAA</sequence>
<gene>
    <name evidence="2" type="ORF">EAI_13517</name>
</gene>
<dbReference type="InParanoid" id="E2B9D6"/>
<dbReference type="AlphaFoldDB" id="E2B9D6"/>
<evidence type="ECO:0000256" key="1">
    <source>
        <dbReference type="SAM" id="MobiDB-lite"/>
    </source>
</evidence>